<accession>A0ACC1HMM8</accession>
<protein>
    <submittedName>
        <fullName evidence="1">Uncharacterized protein</fullName>
    </submittedName>
</protein>
<organism evidence="1 2">
    <name type="scientific">Spiromyces aspiralis</name>
    <dbReference type="NCBI Taxonomy" id="68401"/>
    <lineage>
        <taxon>Eukaryota</taxon>
        <taxon>Fungi</taxon>
        <taxon>Fungi incertae sedis</taxon>
        <taxon>Zoopagomycota</taxon>
        <taxon>Kickxellomycotina</taxon>
        <taxon>Kickxellomycetes</taxon>
        <taxon>Kickxellales</taxon>
        <taxon>Kickxellaceae</taxon>
        <taxon>Spiromyces</taxon>
    </lineage>
</organism>
<gene>
    <name evidence="1" type="ORF">EV182_008228</name>
</gene>
<evidence type="ECO:0000313" key="1">
    <source>
        <dbReference type="EMBL" id="KAJ1676418.1"/>
    </source>
</evidence>
<sequence>MYRGDLLESTVFRVGLLASLRSKKKEGAYIGVMITASHNKEEDNGVKIVDPLGEMLDQSWESYCTRLVNVDTHEEVVELVDFIASKEGIDVSVPSRVVYARDTRPSGPMLRVALEAGLDAMNAEKRDYGIVTTPQLHYFVRCLNTADTS</sequence>
<keyword evidence="2" id="KW-1185">Reference proteome</keyword>
<reference evidence="1" key="1">
    <citation type="submission" date="2022-06" db="EMBL/GenBank/DDBJ databases">
        <title>Phylogenomic reconstructions and comparative analyses of Kickxellomycotina fungi.</title>
        <authorList>
            <person name="Reynolds N.K."/>
            <person name="Stajich J.E."/>
            <person name="Barry K."/>
            <person name="Grigoriev I.V."/>
            <person name="Crous P."/>
            <person name="Smith M.E."/>
        </authorList>
    </citation>
    <scope>NUCLEOTIDE SEQUENCE</scope>
    <source>
        <strain evidence="1">RSA 2271</strain>
    </source>
</reference>
<evidence type="ECO:0000313" key="2">
    <source>
        <dbReference type="Proteomes" id="UP001145114"/>
    </source>
</evidence>
<dbReference type="Proteomes" id="UP001145114">
    <property type="component" value="Unassembled WGS sequence"/>
</dbReference>
<dbReference type="EMBL" id="JAMZIH010004138">
    <property type="protein sequence ID" value="KAJ1676418.1"/>
    <property type="molecule type" value="Genomic_DNA"/>
</dbReference>
<proteinExistence type="predicted"/>
<name>A0ACC1HMM8_9FUNG</name>
<comment type="caution">
    <text evidence="1">The sequence shown here is derived from an EMBL/GenBank/DDBJ whole genome shotgun (WGS) entry which is preliminary data.</text>
</comment>
<feature type="non-terminal residue" evidence="1">
    <location>
        <position position="149"/>
    </location>
</feature>